<keyword evidence="2" id="KW-1185">Reference proteome</keyword>
<dbReference type="Gene3D" id="3.10.450.50">
    <property type="match status" value="1"/>
</dbReference>
<dbReference type="InterPro" id="IPR050977">
    <property type="entry name" value="Fungal_Meroterpenoid_Isomerase"/>
</dbReference>
<proteinExistence type="predicted"/>
<organism evidence="1 2">
    <name type="scientific">Pseudocercospora musae</name>
    <dbReference type="NCBI Taxonomy" id="113226"/>
    <lineage>
        <taxon>Eukaryota</taxon>
        <taxon>Fungi</taxon>
        <taxon>Dikarya</taxon>
        <taxon>Ascomycota</taxon>
        <taxon>Pezizomycotina</taxon>
        <taxon>Dothideomycetes</taxon>
        <taxon>Dothideomycetidae</taxon>
        <taxon>Mycosphaerellales</taxon>
        <taxon>Mycosphaerellaceae</taxon>
        <taxon>Pseudocercospora</taxon>
    </lineage>
</organism>
<sequence>MASANLAANMRQTTEDFLYSWNGDWIHAGEKNLATRAPECRHIMMPATVALASRSNEEWATYFKNVAPLITQGDMTIHDYLAVPDERRAVCRSSMSAISPAGPFNNEYVWFLTFNESGNKITLIEEFLDSKATSDLRERFRVLREH</sequence>
<dbReference type="PANTHER" id="PTHR39598">
    <property type="entry name" value="AUSTINOL SYNTHESIS PROTEIN F-RELATED"/>
    <property type="match status" value="1"/>
</dbReference>
<evidence type="ECO:0008006" key="3">
    <source>
        <dbReference type="Google" id="ProtNLM"/>
    </source>
</evidence>
<dbReference type="OrthoDB" id="3758478at2759"/>
<dbReference type="SUPFAM" id="SSF54427">
    <property type="entry name" value="NTF2-like"/>
    <property type="match status" value="1"/>
</dbReference>
<dbReference type="PANTHER" id="PTHR39598:SF1">
    <property type="entry name" value="AUSTINOID BIOSYNTHESIS CLUSTERS PROTEIN F-RELATED"/>
    <property type="match status" value="1"/>
</dbReference>
<dbReference type="Proteomes" id="UP000073492">
    <property type="component" value="Unassembled WGS sequence"/>
</dbReference>
<dbReference type="InterPro" id="IPR032710">
    <property type="entry name" value="NTF2-like_dom_sf"/>
</dbReference>
<name>A0A139IFV6_9PEZI</name>
<accession>A0A139IFV6</accession>
<protein>
    <recommendedName>
        <fullName evidence="3">SnoaL-like domain-containing protein</fullName>
    </recommendedName>
</protein>
<gene>
    <name evidence="1" type="ORF">AC579_8079</name>
</gene>
<reference evidence="1 2" key="1">
    <citation type="submission" date="2015-07" db="EMBL/GenBank/DDBJ databases">
        <title>Comparative genomics of the Sigatoka disease complex on banana suggests a link between parallel evolutionary changes in Pseudocercospora fijiensis and Pseudocercospora eumusae and increased virulence on the banana host.</title>
        <authorList>
            <person name="Chang T.-C."/>
            <person name="Salvucci A."/>
            <person name="Crous P.W."/>
            <person name="Stergiopoulos I."/>
        </authorList>
    </citation>
    <scope>NUCLEOTIDE SEQUENCE [LARGE SCALE GENOMIC DNA]</scope>
    <source>
        <strain evidence="1 2">CBS 116634</strain>
    </source>
</reference>
<evidence type="ECO:0000313" key="1">
    <source>
        <dbReference type="EMBL" id="KXT13569.1"/>
    </source>
</evidence>
<comment type="caution">
    <text evidence="1">The sequence shown here is derived from an EMBL/GenBank/DDBJ whole genome shotgun (WGS) entry which is preliminary data.</text>
</comment>
<dbReference type="STRING" id="113226.A0A139IFV6"/>
<dbReference type="EMBL" id="LFZO01000111">
    <property type="protein sequence ID" value="KXT13569.1"/>
    <property type="molecule type" value="Genomic_DNA"/>
</dbReference>
<evidence type="ECO:0000313" key="2">
    <source>
        <dbReference type="Proteomes" id="UP000073492"/>
    </source>
</evidence>
<dbReference type="AlphaFoldDB" id="A0A139IFV6"/>